<evidence type="ECO:0000313" key="3">
    <source>
        <dbReference type="Proteomes" id="UP000829720"/>
    </source>
</evidence>
<organism evidence="2 3">
    <name type="scientific">Albula goreensis</name>
    <dbReference type="NCBI Taxonomy" id="1534307"/>
    <lineage>
        <taxon>Eukaryota</taxon>
        <taxon>Metazoa</taxon>
        <taxon>Chordata</taxon>
        <taxon>Craniata</taxon>
        <taxon>Vertebrata</taxon>
        <taxon>Euteleostomi</taxon>
        <taxon>Actinopterygii</taxon>
        <taxon>Neopterygii</taxon>
        <taxon>Teleostei</taxon>
        <taxon>Albuliformes</taxon>
        <taxon>Albulidae</taxon>
        <taxon>Albula</taxon>
    </lineage>
</organism>
<keyword evidence="3" id="KW-1185">Reference proteome</keyword>
<dbReference type="EMBL" id="JAERUA010000009">
    <property type="protein sequence ID" value="KAI1894976.1"/>
    <property type="molecule type" value="Genomic_DNA"/>
</dbReference>
<gene>
    <name evidence="2" type="ORF">AGOR_G00101190</name>
</gene>
<comment type="caution">
    <text evidence="2">The sequence shown here is derived from an EMBL/GenBank/DDBJ whole genome shotgun (WGS) entry which is preliminary data.</text>
</comment>
<evidence type="ECO:0000313" key="2">
    <source>
        <dbReference type="EMBL" id="KAI1894976.1"/>
    </source>
</evidence>
<sequence length="115" mass="13205">MHFNVQRYYKHNIAYWGFSINWHSASFIKDHTVSLPRHTFQQVSQLRSCATIKIEGGVRESSTLSPSSVQKAKFSSPRRKRNGTFVLLSGPFPQTPPRSRSLVLKVSFSHKSRKD</sequence>
<dbReference type="AlphaFoldDB" id="A0A8T3DFJ4"/>
<dbReference type="Proteomes" id="UP000829720">
    <property type="component" value="Unassembled WGS sequence"/>
</dbReference>
<name>A0A8T3DFJ4_9TELE</name>
<feature type="region of interest" description="Disordered" evidence="1">
    <location>
        <begin position="58"/>
        <end position="78"/>
    </location>
</feature>
<protein>
    <submittedName>
        <fullName evidence="2">Uncharacterized protein</fullName>
    </submittedName>
</protein>
<evidence type="ECO:0000256" key="1">
    <source>
        <dbReference type="SAM" id="MobiDB-lite"/>
    </source>
</evidence>
<feature type="compositionally biased region" description="Polar residues" evidence="1">
    <location>
        <begin position="60"/>
        <end position="70"/>
    </location>
</feature>
<accession>A0A8T3DFJ4</accession>
<reference evidence="2" key="1">
    <citation type="submission" date="2021-01" db="EMBL/GenBank/DDBJ databases">
        <authorList>
            <person name="Zahm M."/>
            <person name="Roques C."/>
            <person name="Cabau C."/>
            <person name="Klopp C."/>
            <person name="Donnadieu C."/>
            <person name="Jouanno E."/>
            <person name="Lampietro C."/>
            <person name="Louis A."/>
            <person name="Herpin A."/>
            <person name="Echchiki A."/>
            <person name="Berthelot C."/>
            <person name="Parey E."/>
            <person name="Roest-Crollius H."/>
            <person name="Braasch I."/>
            <person name="Postlethwait J."/>
            <person name="Bobe J."/>
            <person name="Montfort J."/>
            <person name="Bouchez O."/>
            <person name="Begum T."/>
            <person name="Mejri S."/>
            <person name="Adams A."/>
            <person name="Chen W.-J."/>
            <person name="Guiguen Y."/>
        </authorList>
    </citation>
    <scope>NUCLEOTIDE SEQUENCE</scope>
    <source>
        <tissue evidence="2">Blood</tissue>
    </source>
</reference>
<proteinExistence type="predicted"/>